<evidence type="ECO:0000313" key="2">
    <source>
        <dbReference type="EMBL" id="SVD92754.1"/>
    </source>
</evidence>
<dbReference type="InterPro" id="IPR011249">
    <property type="entry name" value="Metalloenz_LuxS/M16"/>
</dbReference>
<feature type="non-terminal residue" evidence="2">
    <location>
        <position position="1"/>
    </location>
</feature>
<name>A0A382ZB65_9ZZZZ</name>
<protein>
    <submittedName>
        <fullName evidence="2">Uncharacterized protein</fullName>
    </submittedName>
</protein>
<dbReference type="Gene3D" id="3.30.830.10">
    <property type="entry name" value="Metalloenzyme, LuxS/M16 peptidase-like"/>
    <property type="match status" value="1"/>
</dbReference>
<gene>
    <name evidence="2" type="ORF">METZ01_LOCUS445608</name>
</gene>
<feature type="non-terminal residue" evidence="2">
    <location>
        <position position="57"/>
    </location>
</feature>
<dbReference type="EMBL" id="UINC01182502">
    <property type="protein sequence ID" value="SVD92754.1"/>
    <property type="molecule type" value="Genomic_DNA"/>
</dbReference>
<dbReference type="GO" id="GO:0046872">
    <property type="term" value="F:metal ion binding"/>
    <property type="evidence" value="ECO:0007669"/>
    <property type="project" value="InterPro"/>
</dbReference>
<evidence type="ECO:0000256" key="1">
    <source>
        <dbReference type="SAM" id="MobiDB-lite"/>
    </source>
</evidence>
<reference evidence="2" key="1">
    <citation type="submission" date="2018-05" db="EMBL/GenBank/DDBJ databases">
        <authorList>
            <person name="Lanie J.A."/>
            <person name="Ng W.-L."/>
            <person name="Kazmierczak K.M."/>
            <person name="Andrzejewski T.M."/>
            <person name="Davidsen T.M."/>
            <person name="Wayne K.J."/>
            <person name="Tettelin H."/>
            <person name="Glass J.I."/>
            <person name="Rusch D."/>
            <person name="Podicherti R."/>
            <person name="Tsui H.-C.T."/>
            <person name="Winkler M.E."/>
        </authorList>
    </citation>
    <scope>NUCLEOTIDE SEQUENCE</scope>
</reference>
<feature type="region of interest" description="Disordered" evidence="1">
    <location>
        <begin position="35"/>
        <end position="57"/>
    </location>
</feature>
<dbReference type="SUPFAM" id="SSF63411">
    <property type="entry name" value="LuxS/MPP-like metallohydrolase"/>
    <property type="match status" value="1"/>
</dbReference>
<proteinExistence type="predicted"/>
<sequence>VKHTLANGLTIWAVEHGAMPVVSACLLLHCGSASDPENHGGLGSLTADLLDEGSGSR</sequence>
<accession>A0A382ZB65</accession>
<organism evidence="2">
    <name type="scientific">marine metagenome</name>
    <dbReference type="NCBI Taxonomy" id="408172"/>
    <lineage>
        <taxon>unclassified sequences</taxon>
        <taxon>metagenomes</taxon>
        <taxon>ecological metagenomes</taxon>
    </lineage>
</organism>
<dbReference type="AlphaFoldDB" id="A0A382ZB65"/>